<keyword evidence="2" id="KW-1185">Reference proteome</keyword>
<proteinExistence type="predicted"/>
<dbReference type="Proteomes" id="UP000033140">
    <property type="component" value="Unassembled WGS sequence"/>
</dbReference>
<name>A0A0E9NHA9_SAICN</name>
<protein>
    <submittedName>
        <fullName evidence="1">Uncharacterized protein</fullName>
    </submittedName>
</protein>
<accession>A0A0E9NHA9</accession>
<sequence length="143" mass="16347">MGRFHRQPTGCMDSVPLGRLTRPIAFREDEQSSSSRYRPLSGLIYATFLPRHCPANGKTQLNDTRLFVTDRDQDLQEQHDNDSLLANSNRDNLVQITRSTAGELPTLLASHAVIFTQDMRRVAVTGRKGRHWQERYARGVNIR</sequence>
<evidence type="ECO:0000313" key="2">
    <source>
        <dbReference type="Proteomes" id="UP000033140"/>
    </source>
</evidence>
<reference evidence="1 2" key="2">
    <citation type="journal article" date="2014" name="J. Gen. Appl. Microbiol.">
        <title>The early diverging ascomycetous budding yeast Saitoella complicata has three histone deacetylases belonging to the Clr6, Hos2, and Rpd3 lineages.</title>
        <authorList>
            <person name="Nishida H."/>
            <person name="Matsumoto T."/>
            <person name="Kondo S."/>
            <person name="Hamamoto M."/>
            <person name="Yoshikawa H."/>
        </authorList>
    </citation>
    <scope>NUCLEOTIDE SEQUENCE [LARGE SCALE GENOMIC DNA]</scope>
    <source>
        <strain evidence="1 2">NRRL Y-17804</strain>
    </source>
</reference>
<reference evidence="1 2" key="1">
    <citation type="journal article" date="2011" name="J. Gen. Appl. Microbiol.">
        <title>Draft genome sequencing of the enigmatic yeast Saitoella complicata.</title>
        <authorList>
            <person name="Nishida H."/>
            <person name="Hamamoto M."/>
            <person name="Sugiyama J."/>
        </authorList>
    </citation>
    <scope>NUCLEOTIDE SEQUENCE [LARGE SCALE GENOMIC DNA]</scope>
    <source>
        <strain evidence="1 2">NRRL Y-17804</strain>
    </source>
</reference>
<comment type="caution">
    <text evidence="1">The sequence shown here is derived from an EMBL/GenBank/DDBJ whole genome shotgun (WGS) entry which is preliminary data.</text>
</comment>
<dbReference type="AlphaFoldDB" id="A0A0E9NHA9"/>
<organism evidence="1 2">
    <name type="scientific">Saitoella complicata (strain BCRC 22490 / CBS 7301 / JCM 7358 / NBRC 10748 / NRRL Y-17804)</name>
    <dbReference type="NCBI Taxonomy" id="698492"/>
    <lineage>
        <taxon>Eukaryota</taxon>
        <taxon>Fungi</taxon>
        <taxon>Dikarya</taxon>
        <taxon>Ascomycota</taxon>
        <taxon>Taphrinomycotina</taxon>
        <taxon>Taphrinomycotina incertae sedis</taxon>
        <taxon>Saitoella</taxon>
    </lineage>
</organism>
<dbReference type="EMBL" id="BACD03000017">
    <property type="protein sequence ID" value="GAO48795.1"/>
    <property type="molecule type" value="Genomic_DNA"/>
</dbReference>
<gene>
    <name evidence="1" type="ORF">G7K_2964-t1</name>
</gene>
<reference evidence="1 2" key="3">
    <citation type="journal article" date="2015" name="Genome Announc.">
        <title>Draft Genome Sequence of the Archiascomycetous Yeast Saitoella complicata.</title>
        <authorList>
            <person name="Yamauchi K."/>
            <person name="Kondo S."/>
            <person name="Hamamoto M."/>
            <person name="Takahashi Y."/>
            <person name="Ogura Y."/>
            <person name="Hayashi T."/>
            <person name="Nishida H."/>
        </authorList>
    </citation>
    <scope>NUCLEOTIDE SEQUENCE [LARGE SCALE GENOMIC DNA]</scope>
    <source>
        <strain evidence="1 2">NRRL Y-17804</strain>
    </source>
</reference>
<evidence type="ECO:0000313" key="1">
    <source>
        <dbReference type="EMBL" id="GAO48795.1"/>
    </source>
</evidence>